<organism evidence="1 2">
    <name type="scientific">Acetobacterium wieringae</name>
    <dbReference type="NCBI Taxonomy" id="52694"/>
    <lineage>
        <taxon>Bacteria</taxon>
        <taxon>Bacillati</taxon>
        <taxon>Bacillota</taxon>
        <taxon>Clostridia</taxon>
        <taxon>Eubacteriales</taxon>
        <taxon>Eubacteriaceae</taxon>
        <taxon>Acetobacterium</taxon>
    </lineage>
</organism>
<reference evidence="1 2" key="1">
    <citation type="submission" date="2015-09" db="EMBL/GenBank/DDBJ databases">
        <title>Genome sequence of Acetobacterium wieringae DSM 1911.</title>
        <authorList>
            <person name="Poehlein A."/>
            <person name="Bengelsdorf F.R."/>
            <person name="Schiel-Bengelsdorf B."/>
            <person name="Duerre P."/>
            <person name="Daniel R."/>
        </authorList>
    </citation>
    <scope>NUCLEOTIDE SEQUENCE [LARGE SCALE GENOMIC DNA]</scope>
    <source>
        <strain evidence="1 2">DSM 1911</strain>
    </source>
</reference>
<dbReference type="RefSeq" id="WP_070369459.1">
    <property type="nucleotide sequence ID" value="NZ_LKEU01000009.1"/>
</dbReference>
<accession>A0A1F2PP72</accession>
<comment type="caution">
    <text evidence="1">The sequence shown here is derived from an EMBL/GenBank/DDBJ whole genome shotgun (WGS) entry which is preliminary data.</text>
</comment>
<sequence length="181" mass="20718">MLAKKYQKLEELEKVIEFTYPGITLLIRDCNLGELGKKYQVGMVLKELGFTDASLRRGGMVTTHRLAILSNHYANMQSYEHDTHWGLCVMEAGSHFKVLDTFTQGDKTQIILLHLPEKGWEVFDTVATNIDQQVVEIVREGFTHCLELPPIPELTTQSWLKRCHYPIGMSEKGDYFPLSTD</sequence>
<gene>
    <name evidence="1" type="ORF">ACWI_00650</name>
</gene>
<dbReference type="AlphaFoldDB" id="A0A1F2PP72"/>
<dbReference type="STRING" id="52694.ACWI_00650"/>
<evidence type="ECO:0000313" key="2">
    <source>
        <dbReference type="Proteomes" id="UP000176244"/>
    </source>
</evidence>
<proteinExistence type="predicted"/>
<dbReference type="Proteomes" id="UP000176244">
    <property type="component" value="Unassembled WGS sequence"/>
</dbReference>
<dbReference type="OrthoDB" id="1777904at2"/>
<dbReference type="EMBL" id="LKEU01000009">
    <property type="protein sequence ID" value="OFV72462.1"/>
    <property type="molecule type" value="Genomic_DNA"/>
</dbReference>
<protein>
    <submittedName>
        <fullName evidence="1">Uncharacterized protein</fullName>
    </submittedName>
</protein>
<evidence type="ECO:0000313" key="1">
    <source>
        <dbReference type="EMBL" id="OFV72462.1"/>
    </source>
</evidence>
<name>A0A1F2PP72_9FIRM</name>